<evidence type="ECO:0000259" key="13">
    <source>
        <dbReference type="Pfam" id="PF00441"/>
    </source>
</evidence>
<dbReference type="GO" id="GO:0003995">
    <property type="term" value="F:acyl-CoA dehydrogenase activity"/>
    <property type="evidence" value="ECO:0007669"/>
    <property type="project" value="InterPro"/>
</dbReference>
<keyword evidence="3 12" id="KW-0285">Flavoprotein</keyword>
<evidence type="ECO:0000313" key="17">
    <source>
        <dbReference type="Proteomes" id="UP000535276"/>
    </source>
</evidence>
<evidence type="ECO:0000256" key="3">
    <source>
        <dbReference type="ARBA" id="ARBA00022630"/>
    </source>
</evidence>
<dbReference type="Gene3D" id="1.10.540.10">
    <property type="entry name" value="Acyl-CoA dehydrogenase/oxidase, N-terminal domain"/>
    <property type="match status" value="1"/>
</dbReference>
<dbReference type="InterPro" id="IPR006091">
    <property type="entry name" value="Acyl-CoA_Oxase/DH_mid-dom"/>
</dbReference>
<keyword evidence="5 12" id="KW-0560">Oxidoreductase</keyword>
<evidence type="ECO:0000256" key="4">
    <source>
        <dbReference type="ARBA" id="ARBA00022827"/>
    </source>
</evidence>
<proteinExistence type="inferred from homology"/>
<evidence type="ECO:0000256" key="10">
    <source>
        <dbReference type="ARBA" id="ARBA00068311"/>
    </source>
</evidence>
<dbReference type="InterPro" id="IPR037069">
    <property type="entry name" value="AcylCoA_DH/ox_N_sf"/>
</dbReference>
<dbReference type="RefSeq" id="WP_012555462.1">
    <property type="nucleotide sequence ID" value="NZ_JACBZV010000002.1"/>
</dbReference>
<dbReference type="GO" id="GO:0050660">
    <property type="term" value="F:flavin adenine dinucleotide binding"/>
    <property type="evidence" value="ECO:0007669"/>
    <property type="project" value="InterPro"/>
</dbReference>
<dbReference type="Gene3D" id="1.20.140.10">
    <property type="entry name" value="Butyryl-CoA Dehydrogenase, subunit A, domain 3"/>
    <property type="match status" value="1"/>
</dbReference>
<dbReference type="PIRSF" id="PIRSF016578">
    <property type="entry name" value="HsaA"/>
    <property type="match status" value="1"/>
</dbReference>
<feature type="domain" description="Acyl-CoA dehydrogenase/oxidase N-terminal" evidence="15">
    <location>
        <begin position="5"/>
        <end position="116"/>
    </location>
</feature>
<gene>
    <name evidence="16" type="ORF">GGI64_001491</name>
</gene>
<dbReference type="EC" id="3.13.1.4" evidence="8"/>
<dbReference type="PANTHER" id="PTHR43884:SF12">
    <property type="entry name" value="ISOVALERYL-COA DEHYDROGENASE, MITOCHONDRIAL-RELATED"/>
    <property type="match status" value="1"/>
</dbReference>
<evidence type="ECO:0000256" key="11">
    <source>
        <dbReference type="ARBA" id="ARBA00075603"/>
    </source>
</evidence>
<reference evidence="16 17" key="1">
    <citation type="submission" date="2020-07" db="EMBL/GenBank/DDBJ databases">
        <title>Genomic Encyclopedia of Type Strains, Phase IV (KMG-V): Genome sequencing to study the core and pangenomes of soil and plant-associated prokaryotes.</title>
        <authorList>
            <person name="Whitman W."/>
        </authorList>
    </citation>
    <scope>NUCLEOTIDE SEQUENCE [LARGE SCALE GENOMIC DNA]</scope>
    <source>
        <strain evidence="16 17">SEMIA 4052</strain>
    </source>
</reference>
<dbReference type="PROSITE" id="PS00073">
    <property type="entry name" value="ACYL_COA_DH_2"/>
    <property type="match status" value="1"/>
</dbReference>
<dbReference type="FunFam" id="1.10.540.10:FF:000002">
    <property type="entry name" value="Acyl-CoA dehydrogenase FadE19"/>
    <property type="match status" value="1"/>
</dbReference>
<dbReference type="InterPro" id="IPR009075">
    <property type="entry name" value="AcylCo_DH/oxidase_C"/>
</dbReference>
<evidence type="ECO:0000256" key="12">
    <source>
        <dbReference type="RuleBase" id="RU362125"/>
    </source>
</evidence>
<evidence type="ECO:0000256" key="7">
    <source>
        <dbReference type="ARBA" id="ARBA00066361"/>
    </source>
</evidence>
<name>A0A7Z0IXE7_RHILE</name>
<dbReference type="Pfam" id="PF02770">
    <property type="entry name" value="Acyl-CoA_dh_M"/>
    <property type="match status" value="1"/>
</dbReference>
<dbReference type="InterPro" id="IPR006089">
    <property type="entry name" value="Acyl-CoA_DH_CS"/>
</dbReference>
<evidence type="ECO:0000259" key="14">
    <source>
        <dbReference type="Pfam" id="PF02770"/>
    </source>
</evidence>
<evidence type="ECO:0000313" key="16">
    <source>
        <dbReference type="EMBL" id="NYJ10444.1"/>
    </source>
</evidence>
<comment type="cofactor">
    <cofactor evidence="1 12">
        <name>FAD</name>
        <dbReference type="ChEBI" id="CHEBI:57692"/>
    </cofactor>
</comment>
<evidence type="ECO:0000256" key="9">
    <source>
        <dbReference type="ARBA" id="ARBA00067292"/>
    </source>
</evidence>
<dbReference type="SUPFAM" id="SSF56645">
    <property type="entry name" value="Acyl-CoA dehydrogenase NM domain-like"/>
    <property type="match status" value="1"/>
</dbReference>
<dbReference type="EC" id="1.3.8.11" evidence="7"/>
<feature type="domain" description="Acyl-CoA oxidase/dehydrogenase middle" evidence="14">
    <location>
        <begin position="120"/>
        <end position="214"/>
    </location>
</feature>
<dbReference type="InterPro" id="IPR013786">
    <property type="entry name" value="AcylCoA_DH/ox_N"/>
</dbReference>
<dbReference type="Gene3D" id="2.40.110.10">
    <property type="entry name" value="Butyryl-CoA Dehydrogenase, subunit A, domain 2"/>
    <property type="match status" value="1"/>
</dbReference>
<evidence type="ECO:0000256" key="1">
    <source>
        <dbReference type="ARBA" id="ARBA00001974"/>
    </source>
</evidence>
<dbReference type="PANTHER" id="PTHR43884">
    <property type="entry name" value="ACYL-COA DEHYDROGENASE"/>
    <property type="match status" value="1"/>
</dbReference>
<dbReference type="Proteomes" id="UP000535276">
    <property type="component" value="Unassembled WGS sequence"/>
</dbReference>
<keyword evidence="4 12" id="KW-0274">FAD</keyword>
<dbReference type="InterPro" id="IPR036250">
    <property type="entry name" value="AcylCo_DH-like_C"/>
</dbReference>
<dbReference type="SUPFAM" id="SSF47203">
    <property type="entry name" value="Acyl-CoA dehydrogenase C-terminal domain-like"/>
    <property type="match status" value="1"/>
</dbReference>
<dbReference type="InterPro" id="IPR046373">
    <property type="entry name" value="Acyl-CoA_Oxase/DH_mid-dom_sf"/>
</dbReference>
<dbReference type="AlphaFoldDB" id="A0A7Z0IXE7"/>
<comment type="catalytic activity">
    <reaction evidence="6">
        <text>3-sulfinopropanoyl-CoA + H2O = propanoyl-CoA + sulfite + H(+)</text>
        <dbReference type="Rhea" id="RHEA:41624"/>
        <dbReference type="ChEBI" id="CHEBI:15377"/>
        <dbReference type="ChEBI" id="CHEBI:15378"/>
        <dbReference type="ChEBI" id="CHEBI:17359"/>
        <dbReference type="ChEBI" id="CHEBI:57392"/>
        <dbReference type="ChEBI" id="CHEBI:78349"/>
        <dbReference type="EC" id="3.13.1.4"/>
    </reaction>
    <physiologicalReaction direction="left-to-right" evidence="6">
        <dbReference type="Rhea" id="RHEA:41625"/>
    </physiologicalReaction>
</comment>
<evidence type="ECO:0000256" key="8">
    <source>
        <dbReference type="ARBA" id="ARBA00066461"/>
    </source>
</evidence>
<dbReference type="InterPro" id="IPR009100">
    <property type="entry name" value="AcylCoA_DH/oxidase_NM_dom_sf"/>
</dbReference>
<feature type="domain" description="Acyl-CoA dehydrogenase/oxidase C-terminal" evidence="13">
    <location>
        <begin position="227"/>
        <end position="375"/>
    </location>
</feature>
<dbReference type="Pfam" id="PF02771">
    <property type="entry name" value="Acyl-CoA_dh_N"/>
    <property type="match status" value="1"/>
</dbReference>
<accession>A0A7Z0IXE7</accession>
<comment type="caution">
    <text evidence="16">The sequence shown here is derived from an EMBL/GenBank/DDBJ whole genome shotgun (WGS) entry which is preliminary data.</text>
</comment>
<organism evidence="16 17">
    <name type="scientific">Rhizobium leguminosarum</name>
    <dbReference type="NCBI Taxonomy" id="384"/>
    <lineage>
        <taxon>Bacteria</taxon>
        <taxon>Pseudomonadati</taxon>
        <taxon>Pseudomonadota</taxon>
        <taxon>Alphaproteobacteria</taxon>
        <taxon>Hyphomicrobiales</taxon>
        <taxon>Rhizobiaceae</taxon>
        <taxon>Rhizobium/Agrobacterium group</taxon>
        <taxon>Rhizobium</taxon>
    </lineage>
</organism>
<evidence type="ECO:0000259" key="15">
    <source>
        <dbReference type="Pfam" id="PF02771"/>
    </source>
</evidence>
<sequence>MILSELQQQITDLARDFARDRLAPGAAKRDREHLFPREELKEMGELGLLGMLVPEAYGGSDTGVIAYAAALEEIAAGDGPCSTIMSVHSSVGCVPILKFGTEEQRQRFLPKLAGGEWIGGFALTEPQAGSDASNLKTRARRDGDHYVIDGAKQFITSGKNGNVIIVFAVTDPDAGKKGITAFIVPTDTPGYEVIRVEEKLGLHSTDTCQIAFNAMRIPVALRLGAEGEGYRIALANLEGGRIGIAAQAVGMARAAFEAARDYAKERTAFGKPIFEHQAVAFRLADMAVRIEAARQLVFHAAALREAELPCLQEASMAKLFASEMAERVCSDAIQIHGGYGYMADYPVERIYRDVRICQIYEGTSDVQRMVIARNL</sequence>
<protein>
    <recommendedName>
        <fullName evidence="10">3-sulfinopropanoyl-CoA desulfinase</fullName>
        <ecNumber evidence="7">1.3.8.11</ecNumber>
        <ecNumber evidence="8">3.13.1.4</ecNumber>
    </recommendedName>
    <alternativeName>
        <fullName evidence="11">3-sulfinopropionyl coenzyme A desulfinase</fullName>
    </alternativeName>
    <alternativeName>
        <fullName evidence="9">Cyclohexane-1-carbonyl-CoA dehydrogenase</fullName>
    </alternativeName>
</protein>
<comment type="similarity">
    <text evidence="2 12">Belongs to the acyl-CoA dehydrogenase family.</text>
</comment>
<dbReference type="FunFam" id="2.40.110.10:FF:000009">
    <property type="entry name" value="Acyl-CoA dehydrogenase"/>
    <property type="match status" value="1"/>
</dbReference>
<dbReference type="EMBL" id="JACBZV010000002">
    <property type="protein sequence ID" value="NYJ10444.1"/>
    <property type="molecule type" value="Genomic_DNA"/>
</dbReference>
<evidence type="ECO:0000256" key="6">
    <source>
        <dbReference type="ARBA" id="ARBA00052938"/>
    </source>
</evidence>
<dbReference type="Pfam" id="PF00441">
    <property type="entry name" value="Acyl-CoA_dh_1"/>
    <property type="match status" value="1"/>
</dbReference>
<evidence type="ECO:0000256" key="2">
    <source>
        <dbReference type="ARBA" id="ARBA00009347"/>
    </source>
</evidence>
<evidence type="ECO:0000256" key="5">
    <source>
        <dbReference type="ARBA" id="ARBA00023002"/>
    </source>
</evidence>
<dbReference type="FunFam" id="1.20.140.10:FF:000004">
    <property type="entry name" value="Acyl-CoA dehydrogenase FadE25"/>
    <property type="match status" value="1"/>
</dbReference>